<dbReference type="Proteomes" id="UP000318825">
    <property type="component" value="Unassembled WGS sequence"/>
</dbReference>
<accession>A0A4Y3WI29</accession>
<dbReference type="AlphaFoldDB" id="A0A4Y3WI29"/>
<organism evidence="2 3">
    <name type="scientific">Nitrobacter winogradskyi</name>
    <name type="common">Nitrobacter agilis</name>
    <dbReference type="NCBI Taxonomy" id="913"/>
    <lineage>
        <taxon>Bacteria</taxon>
        <taxon>Pseudomonadati</taxon>
        <taxon>Pseudomonadota</taxon>
        <taxon>Alphaproteobacteria</taxon>
        <taxon>Hyphomicrobiales</taxon>
        <taxon>Nitrobacteraceae</taxon>
        <taxon>Nitrobacter</taxon>
    </lineage>
</organism>
<evidence type="ECO:0000313" key="2">
    <source>
        <dbReference type="EMBL" id="GEC16946.1"/>
    </source>
</evidence>
<feature type="chain" id="PRO_5021326245" description="Copper uptake system-associated protein" evidence="1">
    <location>
        <begin position="29"/>
        <end position="157"/>
    </location>
</feature>
<name>A0A4Y3WI29_NITWI</name>
<sequence length="157" mass="16894">MKRMYKEISVPTKLFAALIILWSLTGSAAAGPDEDAVRDLLHSTFDKPEAKLDVAPVVAVAGYAIAGWTQGETGGRALLRNRNGRWAIILCAGDEIRNAEALRQAGIAPDVANTLAQALANAEQTVPADRLAMFARFEGLVRMDEVGNHPPVHDRAH</sequence>
<dbReference type="EMBL" id="BJNF01000085">
    <property type="protein sequence ID" value="GEC16946.1"/>
    <property type="molecule type" value="Genomic_DNA"/>
</dbReference>
<comment type="caution">
    <text evidence="2">The sequence shown here is derived from an EMBL/GenBank/DDBJ whole genome shotgun (WGS) entry which is preliminary data.</text>
</comment>
<evidence type="ECO:0000313" key="3">
    <source>
        <dbReference type="Proteomes" id="UP000318825"/>
    </source>
</evidence>
<evidence type="ECO:0008006" key="4">
    <source>
        <dbReference type="Google" id="ProtNLM"/>
    </source>
</evidence>
<keyword evidence="1" id="KW-0732">Signal</keyword>
<proteinExistence type="predicted"/>
<feature type="signal peptide" evidence="1">
    <location>
        <begin position="1"/>
        <end position="28"/>
    </location>
</feature>
<protein>
    <recommendedName>
        <fullName evidence="4">Copper uptake system-associated protein</fullName>
    </recommendedName>
</protein>
<reference evidence="2 3" key="1">
    <citation type="submission" date="2019-06" db="EMBL/GenBank/DDBJ databases">
        <title>Whole genome shotgun sequence of Nitrobacter winogradskyi NBRC 14297.</title>
        <authorList>
            <person name="Hosoyama A."/>
            <person name="Uohara A."/>
            <person name="Ohji S."/>
            <person name="Ichikawa N."/>
        </authorList>
    </citation>
    <scope>NUCLEOTIDE SEQUENCE [LARGE SCALE GENOMIC DNA]</scope>
    <source>
        <strain evidence="2 3">NBRC 14297</strain>
    </source>
</reference>
<gene>
    <name evidence="2" type="ORF">NWI01_28380</name>
</gene>
<evidence type="ECO:0000256" key="1">
    <source>
        <dbReference type="SAM" id="SignalP"/>
    </source>
</evidence>
<dbReference type="NCBIfam" id="NF033672">
    <property type="entry name" value="mbn_chaper_assoc"/>
    <property type="match status" value="1"/>
</dbReference>